<protein>
    <submittedName>
        <fullName evidence="7">S8 family serine peptidase</fullName>
    </submittedName>
</protein>
<dbReference type="Pfam" id="PF00082">
    <property type="entry name" value="Peptidase_S8"/>
    <property type="match status" value="1"/>
</dbReference>
<feature type="active site" description="Charge relay system" evidence="5">
    <location>
        <position position="442"/>
    </location>
</feature>
<feature type="active site" description="Charge relay system" evidence="5">
    <location>
        <position position="411"/>
    </location>
</feature>
<dbReference type="Proteomes" id="UP001626549">
    <property type="component" value="Chromosome"/>
</dbReference>
<evidence type="ECO:0000256" key="4">
    <source>
        <dbReference type="ARBA" id="ARBA00022825"/>
    </source>
</evidence>
<evidence type="ECO:0000259" key="6">
    <source>
        <dbReference type="Pfam" id="PF00082"/>
    </source>
</evidence>
<dbReference type="SUPFAM" id="SSF52743">
    <property type="entry name" value="Subtilisin-like"/>
    <property type="match status" value="1"/>
</dbReference>
<evidence type="ECO:0000313" key="8">
    <source>
        <dbReference type="Proteomes" id="UP001626549"/>
    </source>
</evidence>
<sequence>MNLLTIFSSSTPLKQFERGLSPSEPRNLALIPSLIGGRRAGILFGCAAAGILSFPLTVSAQLPVGGFLGPDPTEQEVEERIEQQLEKRVEENVEDSVEIATELNIQENIEDNIEETIEQTVDATIEGTIDDTVAQTVEERVEESVESSVEIGVAEAVESSVEDGVEGSVEEAVAASVEDSVEEAVENELVASVESNVESSVEADVEASVEESLEASVESTVEASVEEAVAESVEATVEETVADAVAGEVEDSVEESLETQLESSVEDDIEQRVVLAIEGRLETEIDEILDDLESDLEVDEARILKEQWLVMAEPVVFEELTSRGYLFDTVTELPGLGLRLAEVAAPSTFDITQVRDGVLDVVGKDRAEVDLNHIYTAGVPEMVAGSGVMPRAAMAFPADLDELDLRVGMIDSRVDTEHPALAQSSITTRSFARPGAEAPEFHGTAIASIIAANSPEYRGLAPNAEVYAASVFELDGKRGEIASTVSLIRALDWLISSGVDVVNISLAGPPNRLLERALDRASSQDMVVMAAAGNGGPVARPMYPAAYDSVVAVTAVDSAQQVFRLANRGDYLALAAPGVDLRHAQPGGGYAASSGTSFAVPFAVTAAARLSRLSPESDIITMLLESAMDLGPPGRDTIYGYGLLTLGSL</sequence>
<dbReference type="InterPro" id="IPR036852">
    <property type="entry name" value="Peptidase_S8/S53_dom_sf"/>
</dbReference>
<dbReference type="PANTHER" id="PTHR43806:SF11">
    <property type="entry name" value="CEREVISIN-RELATED"/>
    <property type="match status" value="1"/>
</dbReference>
<dbReference type="InterPro" id="IPR050131">
    <property type="entry name" value="Peptidase_S8_subtilisin-like"/>
</dbReference>
<dbReference type="CDD" id="cd05561">
    <property type="entry name" value="Peptidases_S8_4"/>
    <property type="match status" value="1"/>
</dbReference>
<dbReference type="Gene3D" id="3.40.50.200">
    <property type="entry name" value="Peptidase S8/S53 domain"/>
    <property type="match status" value="1"/>
</dbReference>
<dbReference type="InterPro" id="IPR015500">
    <property type="entry name" value="Peptidase_S8_subtilisin-rel"/>
</dbReference>
<evidence type="ECO:0000256" key="1">
    <source>
        <dbReference type="ARBA" id="ARBA00011073"/>
    </source>
</evidence>
<dbReference type="RefSeq" id="WP_407326966.1">
    <property type="nucleotide sequence ID" value="NZ_CP136865.1"/>
</dbReference>
<name>A0ABZ0IBT5_9GAMM</name>
<evidence type="ECO:0000256" key="5">
    <source>
        <dbReference type="PROSITE-ProRule" id="PRU01240"/>
    </source>
</evidence>
<dbReference type="PROSITE" id="PS51892">
    <property type="entry name" value="SUBTILASE"/>
    <property type="match status" value="1"/>
</dbReference>
<keyword evidence="3 5" id="KW-0378">Hydrolase</keyword>
<dbReference type="InterPro" id="IPR022398">
    <property type="entry name" value="Peptidase_S8_His-AS"/>
</dbReference>
<evidence type="ECO:0000256" key="3">
    <source>
        <dbReference type="ARBA" id="ARBA00022801"/>
    </source>
</evidence>
<dbReference type="PANTHER" id="PTHR43806">
    <property type="entry name" value="PEPTIDASE S8"/>
    <property type="match status" value="1"/>
</dbReference>
<keyword evidence="4 5" id="KW-0720">Serine protease</keyword>
<keyword evidence="2 5" id="KW-0645">Protease</keyword>
<keyword evidence="8" id="KW-1185">Reference proteome</keyword>
<comment type="similarity">
    <text evidence="1 5">Belongs to the peptidase S8 family.</text>
</comment>
<reference evidence="7 8" key="1">
    <citation type="submission" date="2023-10" db="EMBL/GenBank/DDBJ databases">
        <title>Two novel species belonging to the OM43/NOR5 clade.</title>
        <authorList>
            <person name="Park M."/>
        </authorList>
    </citation>
    <scope>NUCLEOTIDE SEQUENCE [LARGE SCALE GENOMIC DNA]</scope>
    <source>
        <strain evidence="7 8">IMCC45268</strain>
    </source>
</reference>
<gene>
    <name evidence="7" type="ORF">R0137_13655</name>
</gene>
<evidence type="ECO:0000256" key="2">
    <source>
        <dbReference type="ARBA" id="ARBA00022670"/>
    </source>
</evidence>
<dbReference type="PRINTS" id="PR00723">
    <property type="entry name" value="SUBTILISIN"/>
</dbReference>
<evidence type="ECO:0000313" key="7">
    <source>
        <dbReference type="EMBL" id="WOJ96284.1"/>
    </source>
</evidence>
<dbReference type="PROSITE" id="PS00137">
    <property type="entry name" value="SUBTILASE_HIS"/>
    <property type="match status" value="1"/>
</dbReference>
<feature type="active site" description="Charge relay system" evidence="5">
    <location>
        <position position="597"/>
    </location>
</feature>
<accession>A0ABZ0IBT5</accession>
<dbReference type="EMBL" id="CP136865">
    <property type="protein sequence ID" value="WOJ96284.1"/>
    <property type="molecule type" value="Genomic_DNA"/>
</dbReference>
<dbReference type="InterPro" id="IPR000209">
    <property type="entry name" value="Peptidase_S8/S53_dom"/>
</dbReference>
<organism evidence="7 8">
    <name type="scientific">Congregibacter brevis</name>
    <dbReference type="NCBI Taxonomy" id="3081201"/>
    <lineage>
        <taxon>Bacteria</taxon>
        <taxon>Pseudomonadati</taxon>
        <taxon>Pseudomonadota</taxon>
        <taxon>Gammaproteobacteria</taxon>
        <taxon>Cellvibrionales</taxon>
        <taxon>Halieaceae</taxon>
        <taxon>Congregibacter</taxon>
    </lineage>
</organism>
<proteinExistence type="inferred from homology"/>
<feature type="domain" description="Peptidase S8/S53" evidence="6">
    <location>
        <begin position="406"/>
        <end position="642"/>
    </location>
</feature>